<dbReference type="Proteomes" id="UP001140949">
    <property type="component" value="Unassembled WGS sequence"/>
</dbReference>
<protein>
    <submittedName>
        <fullName evidence="2">Uncharacterized protein</fullName>
    </submittedName>
</protein>
<reference evidence="2" key="1">
    <citation type="journal article" date="2023" name="GigaByte">
        <title>Genome assembly of the bearded iris, Iris pallida Lam.</title>
        <authorList>
            <person name="Bruccoleri R.E."/>
            <person name="Oakeley E.J."/>
            <person name="Faust A.M.E."/>
            <person name="Altorfer M."/>
            <person name="Dessus-Babus S."/>
            <person name="Burckhardt D."/>
            <person name="Oertli M."/>
            <person name="Naumann U."/>
            <person name="Petersen F."/>
            <person name="Wong J."/>
        </authorList>
    </citation>
    <scope>NUCLEOTIDE SEQUENCE</scope>
    <source>
        <strain evidence="2">GSM-AAB239-AS_SAM_17_03QT</strain>
    </source>
</reference>
<accession>A0AAX6E422</accession>
<dbReference type="EMBL" id="JANAVB010040218">
    <property type="protein sequence ID" value="KAJ6798709.1"/>
    <property type="molecule type" value="Genomic_DNA"/>
</dbReference>
<sequence>MATSLNGLTVGDSLAENIMDSPSREDLSLQCSPMSEDFDDSRYCYTPLHTSILQSETTSCPASPVSPQRHPPPSPAGPSAPNLHAPPGCTLHALAASSHPRLHGSDSSDGIRFPSSPNDVCHTGDLRRVALLRSVQMRAQPNWPTAYEGEERLYLSPERETDYVEDAPAAEVDPSEAKLGEL</sequence>
<dbReference type="PANTHER" id="PTHR35717:SF1">
    <property type="entry name" value="OS05G0156200 PROTEIN"/>
    <property type="match status" value="1"/>
</dbReference>
<dbReference type="AlphaFoldDB" id="A0AAX6E422"/>
<feature type="region of interest" description="Disordered" evidence="1">
    <location>
        <begin position="55"/>
        <end position="122"/>
    </location>
</feature>
<feature type="region of interest" description="Disordered" evidence="1">
    <location>
        <begin position="157"/>
        <end position="182"/>
    </location>
</feature>
<organism evidence="2 4">
    <name type="scientific">Iris pallida</name>
    <name type="common">Sweet iris</name>
    <dbReference type="NCBI Taxonomy" id="29817"/>
    <lineage>
        <taxon>Eukaryota</taxon>
        <taxon>Viridiplantae</taxon>
        <taxon>Streptophyta</taxon>
        <taxon>Embryophyta</taxon>
        <taxon>Tracheophyta</taxon>
        <taxon>Spermatophyta</taxon>
        <taxon>Magnoliopsida</taxon>
        <taxon>Liliopsida</taxon>
        <taxon>Asparagales</taxon>
        <taxon>Iridaceae</taxon>
        <taxon>Iridoideae</taxon>
        <taxon>Irideae</taxon>
        <taxon>Iris</taxon>
    </lineage>
</organism>
<evidence type="ECO:0000256" key="1">
    <source>
        <dbReference type="SAM" id="MobiDB-lite"/>
    </source>
</evidence>
<proteinExistence type="predicted"/>
<evidence type="ECO:0000313" key="2">
    <source>
        <dbReference type="EMBL" id="KAJ6798709.1"/>
    </source>
</evidence>
<name>A0AAX6E422_IRIPA</name>
<evidence type="ECO:0000313" key="3">
    <source>
        <dbReference type="EMBL" id="KAJ6841596.1"/>
    </source>
</evidence>
<dbReference type="PANTHER" id="PTHR35717">
    <property type="entry name" value="OS05G0156200 PROTEIN"/>
    <property type="match status" value="1"/>
</dbReference>
<feature type="region of interest" description="Disordered" evidence="1">
    <location>
        <begin position="1"/>
        <end position="29"/>
    </location>
</feature>
<comment type="caution">
    <text evidence="2">The sequence shown here is derived from an EMBL/GenBank/DDBJ whole genome shotgun (WGS) entry which is preliminary data.</text>
</comment>
<keyword evidence="4" id="KW-1185">Reference proteome</keyword>
<evidence type="ECO:0000313" key="4">
    <source>
        <dbReference type="Proteomes" id="UP001140949"/>
    </source>
</evidence>
<reference evidence="2" key="2">
    <citation type="submission" date="2023-04" db="EMBL/GenBank/DDBJ databases">
        <authorList>
            <person name="Bruccoleri R.E."/>
            <person name="Oakeley E.J."/>
            <person name="Faust A.-M."/>
            <person name="Dessus-Babus S."/>
            <person name="Altorfer M."/>
            <person name="Burckhardt D."/>
            <person name="Oertli M."/>
            <person name="Naumann U."/>
            <person name="Petersen F."/>
            <person name="Wong J."/>
        </authorList>
    </citation>
    <scope>NUCLEOTIDE SEQUENCE</scope>
    <source>
        <strain evidence="2">GSM-AAB239-AS_SAM_17_03QT</strain>
        <tissue evidence="2">Leaf</tissue>
    </source>
</reference>
<gene>
    <name evidence="2" type="ORF">M6B38_210590</name>
    <name evidence="3" type="ORF">M6B38_305875</name>
</gene>
<feature type="compositionally biased region" description="Pro residues" evidence="1">
    <location>
        <begin position="69"/>
        <end position="78"/>
    </location>
</feature>
<dbReference type="EMBL" id="JANAVB010008468">
    <property type="protein sequence ID" value="KAJ6841596.1"/>
    <property type="molecule type" value="Genomic_DNA"/>
</dbReference>